<evidence type="ECO:0000313" key="3">
    <source>
        <dbReference type="EMBL" id="KQK85527.1"/>
    </source>
</evidence>
<feature type="region of interest" description="Disordered" evidence="1">
    <location>
        <begin position="35"/>
        <end position="61"/>
    </location>
</feature>
<feature type="compositionally biased region" description="Basic and acidic residues" evidence="1">
    <location>
        <begin position="110"/>
        <end position="122"/>
    </location>
</feature>
<feature type="transmembrane region" description="Helical" evidence="2">
    <location>
        <begin position="178"/>
        <end position="196"/>
    </location>
</feature>
<proteinExistence type="predicted"/>
<feature type="transmembrane region" description="Helical" evidence="2">
    <location>
        <begin position="6"/>
        <end position="30"/>
    </location>
</feature>
<protein>
    <submittedName>
        <fullName evidence="3">Matrix-remodeling-associated protein 7</fullName>
    </submittedName>
</protein>
<evidence type="ECO:0000313" key="4">
    <source>
        <dbReference type="Proteomes" id="UP000051836"/>
    </source>
</evidence>
<keyword evidence="2" id="KW-1133">Transmembrane helix</keyword>
<feature type="region of interest" description="Disordered" evidence="1">
    <location>
        <begin position="77"/>
        <end position="158"/>
    </location>
</feature>
<organism evidence="3 4">
    <name type="scientific">Amazona aestiva</name>
    <name type="common">Blue-fronted Amazon parrot</name>
    <dbReference type="NCBI Taxonomy" id="12930"/>
    <lineage>
        <taxon>Eukaryota</taxon>
        <taxon>Metazoa</taxon>
        <taxon>Chordata</taxon>
        <taxon>Craniata</taxon>
        <taxon>Vertebrata</taxon>
        <taxon>Euteleostomi</taxon>
        <taxon>Archelosauria</taxon>
        <taxon>Archosauria</taxon>
        <taxon>Dinosauria</taxon>
        <taxon>Saurischia</taxon>
        <taxon>Theropoda</taxon>
        <taxon>Coelurosauria</taxon>
        <taxon>Aves</taxon>
        <taxon>Neognathae</taxon>
        <taxon>Neoaves</taxon>
        <taxon>Telluraves</taxon>
        <taxon>Australaves</taxon>
        <taxon>Psittaciformes</taxon>
        <taxon>Psittacidae</taxon>
        <taxon>Amazona</taxon>
    </lineage>
</organism>
<dbReference type="Proteomes" id="UP000051836">
    <property type="component" value="Unassembled WGS sequence"/>
</dbReference>
<evidence type="ECO:0000256" key="1">
    <source>
        <dbReference type="SAM" id="MobiDB-lite"/>
    </source>
</evidence>
<keyword evidence="4" id="KW-1185">Reference proteome</keyword>
<evidence type="ECO:0000256" key="2">
    <source>
        <dbReference type="SAM" id="Phobius"/>
    </source>
</evidence>
<accession>A0A0Q3MT06</accession>
<sequence length="203" mass="22390">MDMALDLYLAIPLLFTILALVLASIFVRLWGAEGERPREPPVAKPAWESSPGDQETGREWLPVEEVGVVKEEKKVAAEQWEEAVEEPNPSAEPSPTVAENIPRQLPVKPCDPKPREDAEDHAALPTKAEEEDLDSEKEKLVVREPESTAATPAPVTSTAASFESSDGFEWHLGTLKTCLLIVMGITVLACIRSVFYPDNFIWS</sequence>
<dbReference type="OrthoDB" id="5983600at2759"/>
<keyword evidence="2" id="KW-0472">Membrane</keyword>
<keyword evidence="2" id="KW-0812">Transmembrane</keyword>
<name>A0A0Q3MT06_AMAAE</name>
<dbReference type="AlphaFoldDB" id="A0A0Q3MT06"/>
<gene>
    <name evidence="3" type="ORF">AAES_39388</name>
</gene>
<feature type="compositionally biased region" description="Basic and acidic residues" evidence="1">
    <location>
        <begin position="136"/>
        <end position="146"/>
    </location>
</feature>
<comment type="caution">
    <text evidence="3">The sequence shown here is derived from an EMBL/GenBank/DDBJ whole genome shotgun (WGS) entry which is preliminary data.</text>
</comment>
<reference evidence="3 4" key="1">
    <citation type="submission" date="2015-10" db="EMBL/GenBank/DDBJ databases">
        <authorList>
            <person name="Gilbert D.G."/>
        </authorList>
    </citation>
    <scope>NUCLEOTIDE SEQUENCE [LARGE SCALE GENOMIC DNA]</scope>
    <source>
        <strain evidence="3">FVVF132</strain>
    </source>
</reference>
<feature type="compositionally biased region" description="Low complexity" evidence="1">
    <location>
        <begin position="147"/>
        <end position="158"/>
    </location>
</feature>
<dbReference type="EMBL" id="LMAW01000758">
    <property type="protein sequence ID" value="KQK85527.1"/>
    <property type="molecule type" value="Genomic_DNA"/>
</dbReference>